<protein>
    <submittedName>
        <fullName evidence="2">DUF4230 domain-containing protein</fullName>
    </submittedName>
</protein>
<feature type="transmembrane region" description="Helical" evidence="1">
    <location>
        <begin position="12"/>
        <end position="32"/>
    </location>
</feature>
<dbReference type="AlphaFoldDB" id="A0A9D9HYX9"/>
<dbReference type="EMBL" id="JADIML010000066">
    <property type="protein sequence ID" value="MBO8462720.1"/>
    <property type="molecule type" value="Genomic_DNA"/>
</dbReference>
<reference evidence="2" key="1">
    <citation type="submission" date="2020-10" db="EMBL/GenBank/DDBJ databases">
        <authorList>
            <person name="Gilroy R."/>
        </authorList>
    </citation>
    <scope>NUCLEOTIDE SEQUENCE</scope>
    <source>
        <strain evidence="2">E3-2379</strain>
    </source>
</reference>
<proteinExistence type="predicted"/>
<evidence type="ECO:0000256" key="1">
    <source>
        <dbReference type="SAM" id="Phobius"/>
    </source>
</evidence>
<keyword evidence="1" id="KW-1133">Transmembrane helix</keyword>
<gene>
    <name evidence="2" type="ORF">IAC13_02175</name>
</gene>
<evidence type="ECO:0000313" key="2">
    <source>
        <dbReference type="EMBL" id="MBO8462720.1"/>
    </source>
</evidence>
<name>A0A9D9HYX9_9FIRM</name>
<keyword evidence="1" id="KW-0812">Transmembrane</keyword>
<comment type="caution">
    <text evidence="2">The sequence shown here is derived from an EMBL/GenBank/DDBJ whole genome shotgun (WGS) entry which is preliminary data.</text>
</comment>
<evidence type="ECO:0000313" key="3">
    <source>
        <dbReference type="Proteomes" id="UP000823618"/>
    </source>
</evidence>
<sequence>MQEKLGKKIIGIMAVVCVVSLIMIGVLSVKLLEAKKEPTVTTSVITAQLKNMSDLTTSQLQYRGIVRYEEGNIVFINKKSYTMLYEAKVKAGIDMSKISVEANKKKIQVTLPKATIQDTVIDSDTLEFYDEKNSLFNWEEKQDTVNALQLAKEDAKSRIDDTKLLEQAQSQAKLLIESLFLPLTQEGYELEIQVQNQ</sequence>
<dbReference type="Proteomes" id="UP000823618">
    <property type="component" value="Unassembled WGS sequence"/>
</dbReference>
<reference evidence="2" key="2">
    <citation type="journal article" date="2021" name="PeerJ">
        <title>Extensive microbial diversity within the chicken gut microbiome revealed by metagenomics and culture.</title>
        <authorList>
            <person name="Gilroy R."/>
            <person name="Ravi A."/>
            <person name="Getino M."/>
            <person name="Pursley I."/>
            <person name="Horton D.L."/>
            <person name="Alikhan N.F."/>
            <person name="Baker D."/>
            <person name="Gharbi K."/>
            <person name="Hall N."/>
            <person name="Watson M."/>
            <person name="Adriaenssens E.M."/>
            <person name="Foster-Nyarko E."/>
            <person name="Jarju S."/>
            <person name="Secka A."/>
            <person name="Antonio M."/>
            <person name="Oren A."/>
            <person name="Chaudhuri R.R."/>
            <person name="La Ragione R."/>
            <person name="Hildebrand F."/>
            <person name="Pallen M.J."/>
        </authorList>
    </citation>
    <scope>NUCLEOTIDE SEQUENCE</scope>
    <source>
        <strain evidence="2">E3-2379</strain>
    </source>
</reference>
<organism evidence="2 3">
    <name type="scientific">Candidatus Scybalomonas excrementavium</name>
    <dbReference type="NCBI Taxonomy" id="2840943"/>
    <lineage>
        <taxon>Bacteria</taxon>
        <taxon>Bacillati</taxon>
        <taxon>Bacillota</taxon>
        <taxon>Clostridia</taxon>
        <taxon>Lachnospirales</taxon>
        <taxon>Lachnospiraceae</taxon>
        <taxon>Lachnospiraceae incertae sedis</taxon>
        <taxon>Candidatus Scybalomonas</taxon>
    </lineage>
</organism>
<accession>A0A9D9HYX9</accession>
<dbReference type="InterPro" id="IPR025324">
    <property type="entry name" value="DUF4230"/>
</dbReference>
<keyword evidence="1" id="KW-0472">Membrane</keyword>
<dbReference type="Pfam" id="PF14014">
    <property type="entry name" value="DUF4230"/>
    <property type="match status" value="1"/>
</dbReference>